<protein>
    <submittedName>
        <fullName evidence="2">Uncharacterized protein</fullName>
    </submittedName>
</protein>
<reference evidence="2 3" key="1">
    <citation type="submission" date="2014-04" db="EMBL/GenBank/DDBJ databases">
        <title>Evolutionary Origins and Diversification of the Mycorrhizal Mutualists.</title>
        <authorList>
            <consortium name="DOE Joint Genome Institute"/>
            <consortium name="Mycorrhizal Genomics Consortium"/>
            <person name="Kohler A."/>
            <person name="Kuo A."/>
            <person name="Nagy L.G."/>
            <person name="Floudas D."/>
            <person name="Copeland A."/>
            <person name="Barry K.W."/>
            <person name="Cichocki N."/>
            <person name="Veneault-Fourrey C."/>
            <person name="LaButti K."/>
            <person name="Lindquist E.A."/>
            <person name="Lipzen A."/>
            <person name="Lundell T."/>
            <person name="Morin E."/>
            <person name="Murat C."/>
            <person name="Riley R."/>
            <person name="Ohm R."/>
            <person name="Sun H."/>
            <person name="Tunlid A."/>
            <person name="Henrissat B."/>
            <person name="Grigoriev I.V."/>
            <person name="Hibbett D.S."/>
            <person name="Martin F."/>
        </authorList>
    </citation>
    <scope>NUCLEOTIDE SEQUENCE [LARGE SCALE GENOMIC DNA]</scope>
    <source>
        <strain evidence="2 3">FD-317 M1</strain>
    </source>
</reference>
<name>A0A0D0C8W0_9AGAR</name>
<dbReference type="AlphaFoldDB" id="A0A0D0C8W0"/>
<keyword evidence="3" id="KW-1185">Reference proteome</keyword>
<dbReference type="EMBL" id="KN834816">
    <property type="protein sequence ID" value="KIK54387.1"/>
    <property type="molecule type" value="Genomic_DNA"/>
</dbReference>
<evidence type="ECO:0000313" key="3">
    <source>
        <dbReference type="Proteomes" id="UP000053593"/>
    </source>
</evidence>
<feature type="compositionally biased region" description="Polar residues" evidence="1">
    <location>
        <begin position="138"/>
        <end position="148"/>
    </location>
</feature>
<accession>A0A0D0C8W0</accession>
<dbReference type="HOGENOM" id="CLU_1138103_0_0_1"/>
<proteinExistence type="predicted"/>
<dbReference type="Proteomes" id="UP000053593">
    <property type="component" value="Unassembled WGS sequence"/>
</dbReference>
<evidence type="ECO:0000256" key="1">
    <source>
        <dbReference type="SAM" id="MobiDB-lite"/>
    </source>
</evidence>
<feature type="region of interest" description="Disordered" evidence="1">
    <location>
        <begin position="124"/>
        <end position="154"/>
    </location>
</feature>
<evidence type="ECO:0000313" key="2">
    <source>
        <dbReference type="EMBL" id="KIK54387.1"/>
    </source>
</evidence>
<organism evidence="2 3">
    <name type="scientific">Collybiopsis luxurians FD-317 M1</name>
    <dbReference type="NCBI Taxonomy" id="944289"/>
    <lineage>
        <taxon>Eukaryota</taxon>
        <taxon>Fungi</taxon>
        <taxon>Dikarya</taxon>
        <taxon>Basidiomycota</taxon>
        <taxon>Agaricomycotina</taxon>
        <taxon>Agaricomycetes</taxon>
        <taxon>Agaricomycetidae</taxon>
        <taxon>Agaricales</taxon>
        <taxon>Marasmiineae</taxon>
        <taxon>Omphalotaceae</taxon>
        <taxon>Collybiopsis</taxon>
        <taxon>Collybiopsis luxurians</taxon>
    </lineage>
</organism>
<gene>
    <name evidence="2" type="ORF">GYMLUDRAFT_100076</name>
</gene>
<sequence length="244" mass="26945">MSPISESSFGHSAAQTLFEATANFRRYADNQRPSFIRHASETLPYGLNMSKSIKEIGLKSTAAALLEMERDRIVQDFNEAASLCKQTGSLTIQVHLRWIKAAKGSLKQFEKKLDEVSTNLTEWRESHKKYSRKRETPSDNGSDSTLSDLGSPALSHEAGTEFTQLPLYSAEGKSIGSLIDLQLASIAQGTQPEGSIPNNVEVEIVTEIEVQTEGEVLRNTISRPLNPEEMNILVNCSQNNETMA</sequence>